<accession>A0A9N8JG92</accession>
<reference evidence="2" key="1">
    <citation type="submission" date="2020-06" db="EMBL/GenBank/DDBJ databases">
        <authorList>
            <person name="Onetto C."/>
        </authorList>
    </citation>
    <scope>NUCLEOTIDE SEQUENCE</scope>
</reference>
<evidence type="ECO:0000256" key="1">
    <source>
        <dbReference type="SAM" id="MobiDB-lite"/>
    </source>
</evidence>
<dbReference type="EMBL" id="CAIJEN010000004">
    <property type="protein sequence ID" value="CAD0084870.1"/>
    <property type="molecule type" value="Genomic_DNA"/>
</dbReference>
<organism evidence="2 3">
    <name type="scientific">Aureobasidium vineae</name>
    <dbReference type="NCBI Taxonomy" id="2773715"/>
    <lineage>
        <taxon>Eukaryota</taxon>
        <taxon>Fungi</taxon>
        <taxon>Dikarya</taxon>
        <taxon>Ascomycota</taxon>
        <taxon>Pezizomycotina</taxon>
        <taxon>Dothideomycetes</taxon>
        <taxon>Dothideomycetidae</taxon>
        <taxon>Dothideales</taxon>
        <taxon>Saccotheciaceae</taxon>
        <taxon>Aureobasidium</taxon>
    </lineage>
</organism>
<sequence length="570" mass="65276">MQTLDSQTIETIKKREHTLALTIRQKLKQNQPLSKSDRAYIERRPRGQHRNYAMSKTKHGLLDAGQISELDKYSQKAPIIMFRSSTLTGRKHTNGFTTPTLFVPGAHLVKDLASRKGRDETSWIRASLSDIPLQELRPMIQDELLSWTMSYLFATVHLYLRHLKGQDIECISMINRTRAVHPEKWHVEQLESQEYKPANFWSANDLCDSVGVYHDHEWECQRDLPGLHPRKTNHEYIPHGVVEYPEDDPLLQVSLADLVAAGLFKLIPELKVCFCSKAAGLYTVLRHIRTSNYNDIRTTTESELEVAQKIAWLHTRLRPGEEREEGRPNLWILLHALNFHKRAAGDQSLQKLVRKLGYTHLDENLHEGFGIFPSNLPEMHSLYHLAVDVQAVVGGQPLNPLVLTSTYSRIKLPDDLQGRDDADYDKLCAPKLIEGSTDGYKIQRKCGLTCDCSNWGPTYKRKRTNEAEESNQSDEADKPSNNQAEAPSHARQERLEEPTLPEEYAEDEPQIRGLEDTEHAGPLGKSTASRPLWTDHEVKHTSGLRSQRQSMHEELNTMLLTYKYVSNTDY</sequence>
<feature type="compositionally biased region" description="Acidic residues" evidence="1">
    <location>
        <begin position="499"/>
        <end position="508"/>
    </location>
</feature>
<name>A0A9N8JG92_9PEZI</name>
<dbReference type="AlphaFoldDB" id="A0A9N8JG92"/>
<protein>
    <submittedName>
        <fullName evidence="2">Uncharacterized protein</fullName>
    </submittedName>
</protein>
<dbReference type="Proteomes" id="UP000716446">
    <property type="component" value="Unassembled WGS sequence"/>
</dbReference>
<comment type="caution">
    <text evidence="2">The sequence shown here is derived from an EMBL/GenBank/DDBJ whole genome shotgun (WGS) entry which is preliminary data.</text>
</comment>
<keyword evidence="3" id="KW-1185">Reference proteome</keyword>
<evidence type="ECO:0000313" key="3">
    <source>
        <dbReference type="Proteomes" id="UP000716446"/>
    </source>
</evidence>
<gene>
    <name evidence="2" type="ORF">AWRI4619_LOCUS3437</name>
</gene>
<feature type="region of interest" description="Disordered" evidence="1">
    <location>
        <begin position="463"/>
        <end position="550"/>
    </location>
</feature>
<proteinExistence type="predicted"/>
<evidence type="ECO:0000313" key="2">
    <source>
        <dbReference type="EMBL" id="CAD0084870.1"/>
    </source>
</evidence>
<feature type="compositionally biased region" description="Basic and acidic residues" evidence="1">
    <location>
        <begin position="488"/>
        <end position="497"/>
    </location>
</feature>
<feature type="non-terminal residue" evidence="2">
    <location>
        <position position="1"/>
    </location>
</feature>
<feature type="compositionally biased region" description="Basic and acidic residues" evidence="1">
    <location>
        <begin position="509"/>
        <end position="519"/>
    </location>
</feature>